<dbReference type="InterPro" id="IPR017900">
    <property type="entry name" value="4Fe4S_Fe_S_CS"/>
</dbReference>
<evidence type="ECO:0000256" key="5">
    <source>
        <dbReference type="SAM" id="MobiDB-lite"/>
    </source>
</evidence>
<reference evidence="7" key="1">
    <citation type="journal article" date="2021" name="Microb. Physiol.">
        <title>Proteogenomic Insights into the Physiology of Marine, Sulfate-Reducing, Filamentous Desulfonema limicola and Desulfonema magnum.</title>
        <authorList>
            <person name="Schnaars V."/>
            <person name="Wohlbrand L."/>
            <person name="Scheve S."/>
            <person name="Hinrichs C."/>
            <person name="Reinhardt R."/>
            <person name="Rabus R."/>
        </authorList>
    </citation>
    <scope>NUCLEOTIDE SEQUENCE</scope>
    <source>
        <strain evidence="7">4be13</strain>
    </source>
</reference>
<dbReference type="PROSITE" id="PS51379">
    <property type="entry name" value="4FE4S_FER_2"/>
    <property type="match status" value="2"/>
</dbReference>
<dbReference type="EMBL" id="CP061800">
    <property type="protein sequence ID" value="QTA87481.1"/>
    <property type="molecule type" value="Genomic_DNA"/>
</dbReference>
<evidence type="ECO:0000256" key="3">
    <source>
        <dbReference type="ARBA" id="ARBA00023004"/>
    </source>
</evidence>
<dbReference type="InterPro" id="IPR017896">
    <property type="entry name" value="4Fe4S_Fe-S-bd"/>
</dbReference>
<evidence type="ECO:0000313" key="7">
    <source>
        <dbReference type="EMBL" id="QTA87481.1"/>
    </source>
</evidence>
<protein>
    <submittedName>
        <fullName evidence="7">4Fe-4S dicluster domain-containing protein</fullName>
    </submittedName>
</protein>
<dbReference type="PROSITE" id="PS00198">
    <property type="entry name" value="4FE4S_FER_1"/>
    <property type="match status" value="2"/>
</dbReference>
<keyword evidence="3" id="KW-0408">Iron</keyword>
<proteinExistence type="predicted"/>
<dbReference type="PANTHER" id="PTHR24960:SF79">
    <property type="entry name" value="PHOTOSYSTEM I IRON-SULFUR CENTER"/>
    <property type="match status" value="1"/>
</dbReference>
<keyword evidence="1" id="KW-0004">4Fe-4S</keyword>
<evidence type="ECO:0000256" key="2">
    <source>
        <dbReference type="ARBA" id="ARBA00022723"/>
    </source>
</evidence>
<feature type="domain" description="4Fe-4S ferredoxin-type" evidence="6">
    <location>
        <begin position="126"/>
        <end position="153"/>
    </location>
</feature>
<feature type="region of interest" description="Disordered" evidence="5">
    <location>
        <begin position="1"/>
        <end position="58"/>
    </location>
</feature>
<dbReference type="GO" id="GO:0046872">
    <property type="term" value="F:metal ion binding"/>
    <property type="evidence" value="ECO:0007669"/>
    <property type="project" value="UniProtKB-KW"/>
</dbReference>
<dbReference type="GO" id="GO:0051539">
    <property type="term" value="F:4 iron, 4 sulfur cluster binding"/>
    <property type="evidence" value="ECO:0007669"/>
    <property type="project" value="UniProtKB-KW"/>
</dbReference>
<dbReference type="Gene3D" id="3.30.70.20">
    <property type="match status" value="2"/>
</dbReference>
<sequence>MVRGIPAGQRGRGGCGSQRQSGRGRGYGRRMAGKRMVPDSWTRSPVGPAEDSQTKTEITREQELDALKAQERDIQAQILYLEKRIRAIETGTSSDFKAFVDSDKCAGCGTCEDVCPVGAIVVDEIASIDAECCIGCGSCVAQCPRGALNLYSLTEQSA</sequence>
<dbReference type="Proteomes" id="UP000663722">
    <property type="component" value="Chromosome"/>
</dbReference>
<dbReference type="InterPro" id="IPR050157">
    <property type="entry name" value="PSI_iron-sulfur_center"/>
</dbReference>
<feature type="domain" description="4Fe-4S ferredoxin-type" evidence="6">
    <location>
        <begin position="96"/>
        <end position="125"/>
    </location>
</feature>
<evidence type="ECO:0000256" key="1">
    <source>
        <dbReference type="ARBA" id="ARBA00022485"/>
    </source>
</evidence>
<name>A0A975BL30_9BACT</name>
<keyword evidence="4" id="KW-0411">Iron-sulfur</keyword>
<dbReference type="RefSeq" id="WP_207682653.1">
    <property type="nucleotide sequence ID" value="NZ_CP061800.1"/>
</dbReference>
<keyword evidence="2" id="KW-0479">Metal-binding</keyword>
<dbReference type="SUPFAM" id="SSF54862">
    <property type="entry name" value="4Fe-4S ferredoxins"/>
    <property type="match status" value="1"/>
</dbReference>
<gene>
    <name evidence="7" type="ORF">dnm_035150</name>
</gene>
<dbReference type="KEGG" id="dmm:dnm_035150"/>
<dbReference type="AlphaFoldDB" id="A0A975BL30"/>
<dbReference type="PANTHER" id="PTHR24960">
    <property type="entry name" value="PHOTOSYSTEM I IRON-SULFUR CENTER-RELATED"/>
    <property type="match status" value="1"/>
</dbReference>
<dbReference type="Pfam" id="PF00037">
    <property type="entry name" value="Fer4"/>
    <property type="match status" value="2"/>
</dbReference>
<evidence type="ECO:0000313" key="8">
    <source>
        <dbReference type="Proteomes" id="UP000663722"/>
    </source>
</evidence>
<evidence type="ECO:0000256" key="4">
    <source>
        <dbReference type="ARBA" id="ARBA00023014"/>
    </source>
</evidence>
<keyword evidence="8" id="KW-1185">Reference proteome</keyword>
<evidence type="ECO:0000259" key="6">
    <source>
        <dbReference type="PROSITE" id="PS51379"/>
    </source>
</evidence>
<organism evidence="7 8">
    <name type="scientific">Desulfonema magnum</name>
    <dbReference type="NCBI Taxonomy" id="45655"/>
    <lineage>
        <taxon>Bacteria</taxon>
        <taxon>Pseudomonadati</taxon>
        <taxon>Thermodesulfobacteriota</taxon>
        <taxon>Desulfobacteria</taxon>
        <taxon>Desulfobacterales</taxon>
        <taxon>Desulfococcaceae</taxon>
        <taxon>Desulfonema</taxon>
    </lineage>
</organism>
<accession>A0A975BL30</accession>